<dbReference type="EMBL" id="CP063414">
    <property type="protein sequence ID" value="UOE77885.1"/>
    <property type="molecule type" value="Genomic_DNA"/>
</dbReference>
<reference evidence="1" key="1">
    <citation type="submission" date="2020-10" db="EMBL/GenBank/DDBJ databases">
        <authorList>
            <person name="Delgado J.A."/>
            <person name="Gonzalez J.M."/>
        </authorList>
    </citation>
    <scope>NUCLEOTIDE SEQUENCE</scope>
    <source>
        <strain evidence="1">23.6</strain>
    </source>
</reference>
<evidence type="ECO:0000313" key="1">
    <source>
        <dbReference type="EMBL" id="UOE77885.1"/>
    </source>
</evidence>
<organism evidence="1 2">
    <name type="scientific">Parageobacillus thermoglucosidasius</name>
    <name type="common">Geobacillus thermoglucosidasius</name>
    <dbReference type="NCBI Taxonomy" id="1426"/>
    <lineage>
        <taxon>Bacteria</taxon>
        <taxon>Bacillati</taxon>
        <taxon>Bacillota</taxon>
        <taxon>Bacilli</taxon>
        <taxon>Bacillales</taxon>
        <taxon>Anoxybacillaceae</taxon>
        <taxon>Parageobacillus</taxon>
    </lineage>
</organism>
<accession>A0AB38R5G4</accession>
<proteinExistence type="predicted"/>
<name>A0AB38R5G4_PARTM</name>
<dbReference type="Proteomes" id="UP001058458">
    <property type="component" value="Chromosome"/>
</dbReference>
<dbReference type="AlphaFoldDB" id="A0AB38R5G4"/>
<dbReference type="RefSeq" id="WP_256835115.1">
    <property type="nucleotide sequence ID" value="NZ_CP063414.1"/>
</dbReference>
<sequence>MLCFGEEKGKSPPAANINGKRKRIVATLGDDQQTIIDLSLRFFTIRANK</sequence>
<gene>
    <name evidence="1" type="ORF">IMI45_09025</name>
</gene>
<evidence type="ECO:0000313" key="2">
    <source>
        <dbReference type="Proteomes" id="UP001058458"/>
    </source>
</evidence>
<protein>
    <submittedName>
        <fullName evidence="1">Uncharacterized protein</fullName>
    </submittedName>
</protein>